<evidence type="ECO:0000313" key="3">
    <source>
        <dbReference type="Proteomes" id="UP000029980"/>
    </source>
</evidence>
<protein>
    <submittedName>
        <fullName evidence="2">Uncharacterized protein</fullName>
    </submittedName>
</protein>
<feature type="transmembrane region" description="Helical" evidence="1">
    <location>
        <begin position="12"/>
        <end position="34"/>
    </location>
</feature>
<accession>A0A097QTZ3</accession>
<dbReference type="GeneID" id="25152998"/>
<keyword evidence="1" id="KW-0472">Membrane</keyword>
<dbReference type="Proteomes" id="UP000029980">
    <property type="component" value="Chromosome"/>
</dbReference>
<dbReference type="HOGENOM" id="CLU_115257_0_0_2"/>
<dbReference type="OrthoDB" id="84925at2157"/>
<evidence type="ECO:0000256" key="1">
    <source>
        <dbReference type="SAM" id="Phobius"/>
    </source>
</evidence>
<evidence type="ECO:0000313" key="2">
    <source>
        <dbReference type="EMBL" id="AIU69924.1"/>
    </source>
</evidence>
<dbReference type="AlphaFoldDB" id="A0A097QTZ3"/>
<dbReference type="KEGG" id="teu:TEU_06065"/>
<dbReference type="RefSeq" id="WP_050002900.1">
    <property type="nucleotide sequence ID" value="NZ_CP008887.1"/>
</dbReference>
<sequence length="201" mass="22900">MVYYEHATDPVTFGTLFLAYYLSIMVAVLLWFATSYEYIRKGNYRLKRLAGFLAVAVVITSLSGAELLDEYLYLHMPYDEKITCLSSSCIMSSALITEYGFSREELEALGVPSFGVINVYRLVDTGISHDLKLPKRLNHIVMTRPWLVLPVVDVYVYEVSEVNGTKRIVDKEHYYLVWPTSPGGLLTEKLNFEFSVMIHSG</sequence>
<gene>
    <name evidence="2" type="ORF">TEU_06065</name>
</gene>
<name>A0A097QTZ3_9EURY</name>
<keyword evidence="3" id="KW-1185">Reference proteome</keyword>
<reference evidence="2 3" key="1">
    <citation type="journal article" date="2015" name="Int. J. Syst. Evol. Microbiol.">
        <title>Thermococcus eurythermalis sp. nov., a conditional piezophilic hyperthermophilic archaeon with a wide temperature range isolated from an oil-immersed chimney in the Guaymas Basin.</title>
        <authorList>
            <person name="Zhao W."/>
            <person name="Zeng X."/>
            <person name="Xiao X."/>
        </authorList>
    </citation>
    <scope>NUCLEOTIDE SEQUENCE [LARGE SCALE GENOMIC DNA]</scope>
    <source>
        <strain evidence="2 3">A501</strain>
    </source>
</reference>
<organism evidence="2 3">
    <name type="scientific">Thermococcus eurythermalis</name>
    <dbReference type="NCBI Taxonomy" id="1505907"/>
    <lineage>
        <taxon>Archaea</taxon>
        <taxon>Methanobacteriati</taxon>
        <taxon>Methanobacteriota</taxon>
        <taxon>Thermococci</taxon>
        <taxon>Thermococcales</taxon>
        <taxon>Thermococcaceae</taxon>
        <taxon>Thermococcus</taxon>
    </lineage>
</organism>
<dbReference type="STRING" id="1505907.TEU_06065"/>
<keyword evidence="1" id="KW-1133">Transmembrane helix</keyword>
<proteinExistence type="predicted"/>
<keyword evidence="1" id="KW-0812">Transmembrane</keyword>
<feature type="transmembrane region" description="Helical" evidence="1">
    <location>
        <begin position="46"/>
        <end position="65"/>
    </location>
</feature>
<dbReference type="EMBL" id="CP008887">
    <property type="protein sequence ID" value="AIU69924.1"/>
    <property type="molecule type" value="Genomic_DNA"/>
</dbReference>